<evidence type="ECO:0008006" key="3">
    <source>
        <dbReference type="Google" id="ProtNLM"/>
    </source>
</evidence>
<proteinExistence type="predicted"/>
<protein>
    <recommendedName>
        <fullName evidence="3">Lipoprotein</fullName>
    </recommendedName>
</protein>
<dbReference type="EMBL" id="AP024714">
    <property type="protein sequence ID" value="BCX80798.1"/>
    <property type="molecule type" value="Genomic_DNA"/>
</dbReference>
<sequence>MMRWVLLLWLAVGLPGCGTVAPPPRHDIAAPVELRAEEGYGWWYAAFRFHWPKGGAPAWHRDLMVAHRIVAPVLSRHLREIRLWRIHRRAARDGAGHQFSFIFYATPATARRIYAEIEADPDLAELRRRGIVEAVRLDDTARITRPGLADTSDPNWNEVIQITWPAYIMGVSAMWLELVQRLAAEQAVHGLAEDDYRRISAVLDRLWADHARHAFLHHLNAVYGYQPFWDRY</sequence>
<accession>A0AAU9CLS2</accession>
<organism evidence="1 2">
    <name type="scientific">Methylomarinovum caldicuralii</name>
    <dbReference type="NCBI Taxonomy" id="438856"/>
    <lineage>
        <taxon>Bacteria</taxon>
        <taxon>Pseudomonadati</taxon>
        <taxon>Pseudomonadota</taxon>
        <taxon>Gammaproteobacteria</taxon>
        <taxon>Methylococcales</taxon>
        <taxon>Methylothermaceae</taxon>
        <taxon>Methylomarinovum</taxon>
    </lineage>
</organism>
<evidence type="ECO:0000313" key="1">
    <source>
        <dbReference type="EMBL" id="BCX80798.1"/>
    </source>
</evidence>
<evidence type="ECO:0000313" key="2">
    <source>
        <dbReference type="Proteomes" id="UP001321825"/>
    </source>
</evidence>
<reference evidence="2" key="1">
    <citation type="journal article" date="2024" name="Int. J. Syst. Evol. Microbiol.">
        <title>Methylomarinovum tepidoasis sp. nov., a moderately thermophilic methanotroph of the family Methylothermaceae isolated from a deep-sea hydrothermal field.</title>
        <authorList>
            <person name="Hirayama H."/>
            <person name="Takaki Y."/>
            <person name="Abe M."/>
            <person name="Miyazaki M."/>
            <person name="Uematsu K."/>
            <person name="Matsui Y."/>
            <person name="Takai K."/>
        </authorList>
    </citation>
    <scope>NUCLEOTIDE SEQUENCE [LARGE SCALE GENOMIC DNA]</scope>
    <source>
        <strain evidence="2">IT-9</strain>
    </source>
</reference>
<gene>
    <name evidence="1" type="ORF">MIT9_P0374</name>
</gene>
<dbReference type="RefSeq" id="WP_317705747.1">
    <property type="nucleotide sequence ID" value="NZ_AP024714.1"/>
</dbReference>
<dbReference type="Proteomes" id="UP001321825">
    <property type="component" value="Chromosome"/>
</dbReference>
<keyword evidence="2" id="KW-1185">Reference proteome</keyword>
<dbReference type="AlphaFoldDB" id="A0AAU9CLS2"/>
<dbReference type="KEGG" id="mcau:MIT9_P0374"/>
<name>A0AAU9CLS2_9GAMM</name>